<proteinExistence type="predicted"/>
<dbReference type="AlphaFoldDB" id="A0AAV5S2U0"/>
<accession>A0AAV5S2U0</accession>
<keyword evidence="2" id="KW-1185">Reference proteome</keyword>
<dbReference type="EMBL" id="BTGD01000018">
    <property type="protein sequence ID" value="GMM57932.1"/>
    <property type="molecule type" value="Genomic_DNA"/>
</dbReference>
<organism evidence="1 2">
    <name type="scientific">Maudiozyma humilis</name>
    <name type="common">Sour dough yeast</name>
    <name type="synonym">Kazachstania humilis</name>
    <dbReference type="NCBI Taxonomy" id="51915"/>
    <lineage>
        <taxon>Eukaryota</taxon>
        <taxon>Fungi</taxon>
        <taxon>Dikarya</taxon>
        <taxon>Ascomycota</taxon>
        <taxon>Saccharomycotina</taxon>
        <taxon>Saccharomycetes</taxon>
        <taxon>Saccharomycetales</taxon>
        <taxon>Saccharomycetaceae</taxon>
        <taxon>Maudiozyma</taxon>
    </lineage>
</organism>
<evidence type="ECO:0000313" key="1">
    <source>
        <dbReference type="EMBL" id="GMM57932.1"/>
    </source>
</evidence>
<dbReference type="Proteomes" id="UP001377567">
    <property type="component" value="Unassembled WGS sequence"/>
</dbReference>
<protein>
    <submittedName>
        <fullName evidence="1">Uncharacterized protein</fullName>
    </submittedName>
</protein>
<sequence>MQRLEEVSGQARALHTIAGCSEHTENFEDLHRYVEDLHWQKLLGPDWDTRGYCPRREERSAENATISIPGLSNIRSGME</sequence>
<evidence type="ECO:0000313" key="2">
    <source>
        <dbReference type="Proteomes" id="UP001377567"/>
    </source>
</evidence>
<gene>
    <name evidence="1" type="ORF">DAKH74_045480</name>
</gene>
<comment type="caution">
    <text evidence="1">The sequence shown here is derived from an EMBL/GenBank/DDBJ whole genome shotgun (WGS) entry which is preliminary data.</text>
</comment>
<reference evidence="1 2" key="1">
    <citation type="journal article" date="2023" name="Elife">
        <title>Identification of key yeast species and microbe-microbe interactions impacting larval growth of Drosophila in the wild.</title>
        <authorList>
            <person name="Mure A."/>
            <person name="Sugiura Y."/>
            <person name="Maeda R."/>
            <person name="Honda K."/>
            <person name="Sakurai N."/>
            <person name="Takahashi Y."/>
            <person name="Watada M."/>
            <person name="Katoh T."/>
            <person name="Gotoh A."/>
            <person name="Gotoh Y."/>
            <person name="Taniguchi I."/>
            <person name="Nakamura K."/>
            <person name="Hayashi T."/>
            <person name="Katayama T."/>
            <person name="Uemura T."/>
            <person name="Hattori Y."/>
        </authorList>
    </citation>
    <scope>NUCLEOTIDE SEQUENCE [LARGE SCALE GENOMIC DNA]</scope>
    <source>
        <strain evidence="1 2">KH-74</strain>
    </source>
</reference>
<name>A0AAV5S2U0_MAUHU</name>